<evidence type="ECO:0000313" key="1">
    <source>
        <dbReference type="EMBL" id="ABN65917.2"/>
    </source>
</evidence>
<dbReference type="GeneID" id="4837989"/>
<dbReference type="KEGG" id="pic:PICST_71375"/>
<dbReference type="RefSeq" id="XP_001383946.2">
    <property type="nucleotide sequence ID" value="XM_001383909.1"/>
</dbReference>
<name>A3LSK5_PICST</name>
<organism evidence="1 2">
    <name type="scientific">Scheffersomyces stipitis (strain ATCC 58785 / CBS 6054 / NBRC 10063 / NRRL Y-11545)</name>
    <name type="common">Yeast</name>
    <name type="synonym">Pichia stipitis</name>
    <dbReference type="NCBI Taxonomy" id="322104"/>
    <lineage>
        <taxon>Eukaryota</taxon>
        <taxon>Fungi</taxon>
        <taxon>Dikarya</taxon>
        <taxon>Ascomycota</taxon>
        <taxon>Saccharomycotina</taxon>
        <taxon>Pichiomycetes</taxon>
        <taxon>Debaryomycetaceae</taxon>
        <taxon>Scheffersomyces</taxon>
    </lineage>
</organism>
<keyword evidence="2" id="KW-1185">Reference proteome</keyword>
<dbReference type="HOGENOM" id="CLU_2038898_0_0_1"/>
<dbReference type="Proteomes" id="UP000002258">
    <property type="component" value="Chromosome 3"/>
</dbReference>
<dbReference type="EMBL" id="CP000497">
    <property type="protein sequence ID" value="ABN65917.2"/>
    <property type="molecule type" value="Genomic_DNA"/>
</dbReference>
<dbReference type="AlphaFoldDB" id="A3LSK5"/>
<protein>
    <submittedName>
        <fullName evidence="1">Uncharacterized protein</fullName>
    </submittedName>
</protein>
<accession>A3LSK5</accession>
<sequence length="121" mass="13640">MKFSKKNLLYLNKHPTRWSVSPSPEPATGASHLPKMLPRSLALKSLTLAPSTTNTSEFRLTASDGIRISPLFPHSYISTPYKNCQFISDARGSILTSSRKFTSETYMIPWQMTISSTSKRW</sequence>
<gene>
    <name evidence="1" type="ORF">PICST_71375</name>
</gene>
<dbReference type="InParanoid" id="A3LSK5"/>
<reference evidence="1 2" key="1">
    <citation type="journal article" date="2007" name="Nat. Biotechnol.">
        <title>Genome sequence of the lignocellulose-bioconverting and xylose-fermenting yeast Pichia stipitis.</title>
        <authorList>
            <person name="Jeffries T.W."/>
            <person name="Grigoriev I.V."/>
            <person name="Grimwood J."/>
            <person name="Laplaza J.M."/>
            <person name="Aerts A."/>
            <person name="Salamov A."/>
            <person name="Schmutz J."/>
            <person name="Lindquist E."/>
            <person name="Dehal P."/>
            <person name="Shapiro H."/>
            <person name="Jin Y.S."/>
            <person name="Passoth V."/>
            <person name="Richardson P.M."/>
        </authorList>
    </citation>
    <scope>NUCLEOTIDE SEQUENCE [LARGE SCALE GENOMIC DNA]</scope>
    <source>
        <strain evidence="2">ATCC 58785 / CBS 6054 / NBRC 10063 / NRRL Y-11545</strain>
    </source>
</reference>
<evidence type="ECO:0000313" key="2">
    <source>
        <dbReference type="Proteomes" id="UP000002258"/>
    </source>
</evidence>
<proteinExistence type="predicted"/>